<feature type="transmembrane region" description="Helical" evidence="1">
    <location>
        <begin position="42"/>
        <end position="68"/>
    </location>
</feature>
<organism evidence="2">
    <name type="scientific">marine metagenome</name>
    <dbReference type="NCBI Taxonomy" id="408172"/>
    <lineage>
        <taxon>unclassified sequences</taxon>
        <taxon>metagenomes</taxon>
        <taxon>ecological metagenomes</taxon>
    </lineage>
</organism>
<accession>A0A382RP09</accession>
<proteinExistence type="predicted"/>
<dbReference type="SMART" id="SM00567">
    <property type="entry name" value="EZ_HEAT"/>
    <property type="match status" value="3"/>
</dbReference>
<dbReference type="SUPFAM" id="SSF48371">
    <property type="entry name" value="ARM repeat"/>
    <property type="match status" value="1"/>
</dbReference>
<dbReference type="AlphaFoldDB" id="A0A382RP09"/>
<evidence type="ECO:0008006" key="3">
    <source>
        <dbReference type="Google" id="ProtNLM"/>
    </source>
</evidence>
<dbReference type="PANTHER" id="PTHR12697">
    <property type="entry name" value="PBS LYASE HEAT-LIKE PROTEIN"/>
    <property type="match status" value="1"/>
</dbReference>
<dbReference type="InterPro" id="IPR011989">
    <property type="entry name" value="ARM-like"/>
</dbReference>
<feature type="non-terminal residue" evidence="2">
    <location>
        <position position="274"/>
    </location>
</feature>
<reference evidence="2" key="1">
    <citation type="submission" date="2018-05" db="EMBL/GenBank/DDBJ databases">
        <authorList>
            <person name="Lanie J.A."/>
            <person name="Ng W.-L."/>
            <person name="Kazmierczak K.M."/>
            <person name="Andrzejewski T.M."/>
            <person name="Davidsen T.M."/>
            <person name="Wayne K.J."/>
            <person name="Tettelin H."/>
            <person name="Glass J.I."/>
            <person name="Rusch D."/>
            <person name="Podicherti R."/>
            <person name="Tsui H.-C.T."/>
            <person name="Winkler M.E."/>
        </authorList>
    </citation>
    <scope>NUCLEOTIDE SEQUENCE</scope>
</reference>
<evidence type="ECO:0000256" key="1">
    <source>
        <dbReference type="SAM" id="Phobius"/>
    </source>
</evidence>
<keyword evidence="1" id="KW-0472">Membrane</keyword>
<evidence type="ECO:0000313" key="2">
    <source>
        <dbReference type="EMBL" id="SVC99433.1"/>
    </source>
</evidence>
<dbReference type="GO" id="GO:0016491">
    <property type="term" value="F:oxidoreductase activity"/>
    <property type="evidence" value="ECO:0007669"/>
    <property type="project" value="TreeGrafter"/>
</dbReference>
<keyword evidence="1" id="KW-1133">Transmembrane helix</keyword>
<dbReference type="InterPro" id="IPR004155">
    <property type="entry name" value="PBS_lyase_HEAT"/>
</dbReference>
<name>A0A382RP09_9ZZZZ</name>
<dbReference type="Pfam" id="PF13646">
    <property type="entry name" value="HEAT_2"/>
    <property type="match status" value="1"/>
</dbReference>
<sequence length="274" mass="30656">VGNSISTIHQEIEKNPVVGDEARDSSEEDDKVELKQESVVGVIIHSFFVIPFIIACFCVVVAAIFFLLTWENEDVYDHINKIKTGNQTVRWQSAFELSKLLSKPNQTVVVEDRFVAEMIGIFNSPITKADDKRVRSYLAIAMGHTGNPEFAPPLRKALAKEDNLDNLISVISALGLLRDLAAVDRIHQYVDHPQPEVRLSAVITLGNIGQSDSIQYLQGALNDTEENVRWDAAIALAKMGDSSGQQVILRLLNREYLEKFPEVDPYEQNQIILV</sequence>
<dbReference type="InterPro" id="IPR016024">
    <property type="entry name" value="ARM-type_fold"/>
</dbReference>
<keyword evidence="1" id="KW-0812">Transmembrane</keyword>
<dbReference type="Gene3D" id="1.25.10.10">
    <property type="entry name" value="Leucine-rich Repeat Variant"/>
    <property type="match status" value="1"/>
</dbReference>
<dbReference type="PANTHER" id="PTHR12697:SF5">
    <property type="entry name" value="DEOXYHYPUSINE HYDROXYLASE"/>
    <property type="match status" value="1"/>
</dbReference>
<protein>
    <recommendedName>
        <fullName evidence="3">HEAT repeat domain-containing protein</fullName>
    </recommendedName>
</protein>
<feature type="non-terminal residue" evidence="2">
    <location>
        <position position="1"/>
    </location>
</feature>
<gene>
    <name evidence="2" type="ORF">METZ01_LOCUS352287</name>
</gene>
<dbReference type="EMBL" id="UINC01123154">
    <property type="protein sequence ID" value="SVC99433.1"/>
    <property type="molecule type" value="Genomic_DNA"/>
</dbReference>